<keyword evidence="3" id="KW-1185">Reference proteome</keyword>
<dbReference type="EMBL" id="CP104013">
    <property type="protein sequence ID" value="UYP47721.1"/>
    <property type="molecule type" value="Genomic_DNA"/>
</dbReference>
<dbReference type="PANTHER" id="PTHR42709:SF10">
    <property type="entry name" value="SNARE ASSOCIATED GOLGI PROTEIN"/>
    <property type="match status" value="1"/>
</dbReference>
<dbReference type="PANTHER" id="PTHR42709">
    <property type="entry name" value="ALKALINE PHOSPHATASE LIKE PROTEIN"/>
    <property type="match status" value="1"/>
</dbReference>
<organism evidence="2 3">
    <name type="scientific">Candidatus Lokiarchaeum ossiferum</name>
    <dbReference type="NCBI Taxonomy" id="2951803"/>
    <lineage>
        <taxon>Archaea</taxon>
        <taxon>Promethearchaeati</taxon>
        <taxon>Promethearchaeota</taxon>
        <taxon>Promethearchaeia</taxon>
        <taxon>Promethearchaeales</taxon>
        <taxon>Promethearchaeaceae</taxon>
        <taxon>Candidatus Lokiarchaeum</taxon>
    </lineage>
</organism>
<feature type="transmembrane region" description="Helical" evidence="1">
    <location>
        <begin position="223"/>
        <end position="241"/>
    </location>
</feature>
<evidence type="ECO:0000313" key="2">
    <source>
        <dbReference type="EMBL" id="UYP47721.1"/>
    </source>
</evidence>
<feature type="transmembrane region" description="Helical" evidence="1">
    <location>
        <begin position="152"/>
        <end position="177"/>
    </location>
</feature>
<gene>
    <name evidence="2" type="ORF">NEF87_004006</name>
</gene>
<keyword evidence="1" id="KW-0812">Transmembrane</keyword>
<reference evidence="2" key="1">
    <citation type="submission" date="2022-09" db="EMBL/GenBank/DDBJ databases">
        <title>Actin cytoskeleton and complex cell architecture in an #Asgard archaeon.</title>
        <authorList>
            <person name="Ponce Toledo R.I."/>
            <person name="Schleper C."/>
            <person name="Rodrigues Oliveira T."/>
            <person name="Wollweber F."/>
            <person name="Xu J."/>
            <person name="Rittmann S."/>
            <person name="Klingl A."/>
            <person name="Pilhofer M."/>
        </authorList>
    </citation>
    <scope>NUCLEOTIDE SEQUENCE</scope>
    <source>
        <strain evidence="2">B-35</strain>
    </source>
</reference>
<feature type="transmembrane region" description="Helical" evidence="1">
    <location>
        <begin position="12"/>
        <end position="33"/>
    </location>
</feature>
<accession>A0ABY6HWG3</accession>
<keyword evidence="1" id="KW-0472">Membrane</keyword>
<feature type="transmembrane region" description="Helical" evidence="1">
    <location>
        <begin position="189"/>
        <end position="211"/>
    </location>
</feature>
<evidence type="ECO:0008006" key="4">
    <source>
        <dbReference type="Google" id="ProtNLM"/>
    </source>
</evidence>
<keyword evidence="1" id="KW-1133">Transmembrane helix</keyword>
<evidence type="ECO:0000313" key="3">
    <source>
        <dbReference type="Proteomes" id="UP001208689"/>
    </source>
</evidence>
<proteinExistence type="predicted"/>
<feature type="transmembrane region" description="Helical" evidence="1">
    <location>
        <begin position="98"/>
        <end position="116"/>
    </location>
</feature>
<feature type="transmembrane region" description="Helical" evidence="1">
    <location>
        <begin position="53"/>
        <end position="86"/>
    </location>
</feature>
<evidence type="ECO:0000256" key="1">
    <source>
        <dbReference type="SAM" id="Phobius"/>
    </source>
</evidence>
<sequence>MKIKNYEIKKIDWFLIIFLIILIILTPIILLNPDFAQVFDITNLLGSDQYESFNYWTAIGFLMIVSVLGALIPIPIPYIIPAALFASAWYNSTTISNPLLKIAGMIMFAALGNAIGDFLDYVIGKGAGHVMSKEDPDKTDKWGSLIMKKPKAIPAIIVCFGLTPLPDSLLLVPLGLVKYSMKKTLLWMYVGKVGMFLIVAIAGILSIEPILNLLGEGGGDSGSIMGILLLYLIWIIVAVMAKVDVGGKKNDEEKKIVESKTQSTNNISLESSNILESGLNPDYELMQKFKDILKMSQRVEISRIGRSLNIDEDLLFEKLIRWNKTIPFKIDEKIIVVEDMNAFVGALDQQFEEWEQKVKIKDGKK</sequence>
<name>A0ABY6HWG3_9ARCH</name>
<dbReference type="Proteomes" id="UP001208689">
    <property type="component" value="Chromosome"/>
</dbReference>
<dbReference type="InterPro" id="IPR051311">
    <property type="entry name" value="DedA_domain"/>
</dbReference>
<protein>
    <recommendedName>
        <fullName evidence="4">VTT domain-containing protein</fullName>
    </recommendedName>
</protein>